<evidence type="ECO:0000256" key="2">
    <source>
        <dbReference type="ARBA" id="ARBA00005833"/>
    </source>
</evidence>
<evidence type="ECO:0000256" key="1">
    <source>
        <dbReference type="ARBA" id="ARBA00004814"/>
    </source>
</evidence>
<dbReference type="Proteomes" id="UP001500459">
    <property type="component" value="Unassembled WGS sequence"/>
</dbReference>
<comment type="similarity">
    <text evidence="2">Belongs to the tryptophan 2-monooxygenase family.</text>
</comment>
<organism evidence="8 9">
    <name type="scientific">Aquimarina addita</name>
    <dbReference type="NCBI Taxonomy" id="870485"/>
    <lineage>
        <taxon>Bacteria</taxon>
        <taxon>Pseudomonadati</taxon>
        <taxon>Bacteroidota</taxon>
        <taxon>Flavobacteriia</taxon>
        <taxon>Flavobacteriales</taxon>
        <taxon>Flavobacteriaceae</taxon>
        <taxon>Aquimarina</taxon>
    </lineage>
</organism>
<dbReference type="EMBL" id="BAABCW010000030">
    <property type="protein sequence ID" value="GAA3522525.1"/>
    <property type="molecule type" value="Genomic_DNA"/>
</dbReference>
<evidence type="ECO:0000256" key="3">
    <source>
        <dbReference type="ARBA" id="ARBA00012535"/>
    </source>
</evidence>
<accession>A0ABP6UWK0</accession>
<dbReference type="Gene3D" id="1.10.405.40">
    <property type="match status" value="1"/>
</dbReference>
<dbReference type="Gene3D" id="3.50.50.60">
    <property type="entry name" value="FAD/NAD(P)-binding domain"/>
    <property type="match status" value="1"/>
</dbReference>
<gene>
    <name evidence="8" type="ORF">GCM10022393_41390</name>
</gene>
<comment type="catalytic activity">
    <reaction evidence="6">
        <text>L-tryptophan + O2 = indole-3-acetamide + CO2 + H2O</text>
        <dbReference type="Rhea" id="RHEA:16165"/>
        <dbReference type="ChEBI" id="CHEBI:15377"/>
        <dbReference type="ChEBI" id="CHEBI:15379"/>
        <dbReference type="ChEBI" id="CHEBI:16031"/>
        <dbReference type="ChEBI" id="CHEBI:16526"/>
        <dbReference type="ChEBI" id="CHEBI:57912"/>
        <dbReference type="EC" id="1.13.12.3"/>
    </reaction>
</comment>
<evidence type="ECO:0000256" key="4">
    <source>
        <dbReference type="ARBA" id="ARBA00017871"/>
    </source>
</evidence>
<dbReference type="SUPFAM" id="SSF51905">
    <property type="entry name" value="FAD/NAD(P)-binding domain"/>
    <property type="match status" value="1"/>
</dbReference>
<dbReference type="PANTHER" id="PTHR10742:SF342">
    <property type="entry name" value="AMINE OXIDASE"/>
    <property type="match status" value="1"/>
</dbReference>
<keyword evidence="9" id="KW-1185">Reference proteome</keyword>
<dbReference type="InterPro" id="IPR036188">
    <property type="entry name" value="FAD/NAD-bd_sf"/>
</dbReference>
<dbReference type="Pfam" id="PF01593">
    <property type="entry name" value="Amino_oxidase"/>
    <property type="match status" value="1"/>
</dbReference>
<evidence type="ECO:0000259" key="7">
    <source>
        <dbReference type="Pfam" id="PF01593"/>
    </source>
</evidence>
<dbReference type="Gene3D" id="3.90.660.10">
    <property type="match status" value="1"/>
</dbReference>
<dbReference type="EC" id="1.13.12.3" evidence="3"/>
<evidence type="ECO:0000256" key="6">
    <source>
        <dbReference type="ARBA" id="ARBA00047321"/>
    </source>
</evidence>
<proteinExistence type="inferred from homology"/>
<evidence type="ECO:0000313" key="8">
    <source>
        <dbReference type="EMBL" id="GAA3522525.1"/>
    </source>
</evidence>
<name>A0ABP6UWK0_9FLAO</name>
<feature type="domain" description="Amine oxidase" evidence="7">
    <location>
        <begin position="74"/>
        <end position="599"/>
    </location>
</feature>
<reference evidence="9" key="1">
    <citation type="journal article" date="2019" name="Int. J. Syst. Evol. Microbiol.">
        <title>The Global Catalogue of Microorganisms (GCM) 10K type strain sequencing project: providing services to taxonomists for standard genome sequencing and annotation.</title>
        <authorList>
            <consortium name="The Broad Institute Genomics Platform"/>
            <consortium name="The Broad Institute Genome Sequencing Center for Infectious Disease"/>
            <person name="Wu L."/>
            <person name="Ma J."/>
        </authorList>
    </citation>
    <scope>NUCLEOTIDE SEQUENCE [LARGE SCALE GENOMIC DNA]</scope>
    <source>
        <strain evidence="9">JCM 17106</strain>
    </source>
</reference>
<comment type="caution">
    <text evidence="8">The sequence shown here is derived from an EMBL/GenBank/DDBJ whole genome shotgun (WGS) entry which is preliminary data.</text>
</comment>
<dbReference type="PANTHER" id="PTHR10742">
    <property type="entry name" value="FLAVIN MONOAMINE OXIDASE"/>
    <property type="match status" value="1"/>
</dbReference>
<comment type="pathway">
    <text evidence="1">Plant hormone metabolism; auxin biosynthesis.</text>
</comment>
<dbReference type="InterPro" id="IPR050281">
    <property type="entry name" value="Flavin_monoamine_oxidase"/>
</dbReference>
<dbReference type="RefSeq" id="WP_344930760.1">
    <property type="nucleotide sequence ID" value="NZ_BAABCW010000030.1"/>
</dbReference>
<sequence>MGIFIHNLQKSIRQEGAATPDFIDKDGNVTQLIPYSHVDTPTMSYQKWLIASNGQLANLKNSTMKLAIIGAGVGGLTMGFELLRAGFTNFTIYEASHRIGGRFDSHMFPGDLTNFAELGAMRFPPTEGCLYYYIQFLQEQYKAGRQPHEITMKSGFPDPGTVPTMVSFKDQLYTVDPTHPMLPPDVEKISKSWADFVSRKTPVVLGDGEVLPAPANIMNWLDDSGSDYNPVKAANAWQVYVNKFKDKSFVEAMIDIFCQPNAPGGDPWNYPKDVDIFGAVGTGIGGNAPLFEISFVDMMRFTLNKLEEDHAQIVTGVDSVTNGLADCQLMIGGKTHTVRDYVMLNTPVGEMKPSDDGTTISLYRQNTNVVLGNPYTHIVAATTHRAAEIDLEVDSRWSNPAGMSSMTTSNISEQIIEMDSREAISTIHIGQSSKFFIKVKPWWKEDDTRVRCITTDTAMANFYTLDYGENSEESICLMNYTWEDLSEKSEALGDINERYQRFLHDLKLIAPDYILDAMPATATADNAVMIDWQKEKHYYGAFMLTYPFQEKMLSTLFYNFKEERPDELAKVFFVGDSYHWIGGWCEGAFQTSLNAFCAIAGSTDSTLTEETESPMKKLSSLLINYGNPGNNDSIVSFGPFGGVGGVTFINEEVKDQEVTVYYTNTQEPVINGLRVGKKMYGTLGTAGASIVKEDLTAVKTLKVYVCQSDTISFLKTGRVRCIEINGTIYGPSPKENDFSYDIDIQGDGRAITSIVGVSGHDIDRIGFILSS</sequence>
<evidence type="ECO:0000256" key="5">
    <source>
        <dbReference type="ARBA" id="ARBA00023070"/>
    </source>
</evidence>
<evidence type="ECO:0000313" key="9">
    <source>
        <dbReference type="Proteomes" id="UP001500459"/>
    </source>
</evidence>
<dbReference type="SUPFAM" id="SSF54373">
    <property type="entry name" value="FAD-linked reductases, C-terminal domain"/>
    <property type="match status" value="1"/>
</dbReference>
<keyword evidence="5" id="KW-0073">Auxin biosynthesis</keyword>
<dbReference type="InterPro" id="IPR002937">
    <property type="entry name" value="Amino_oxidase"/>
</dbReference>
<protein>
    <recommendedName>
        <fullName evidence="4">Tryptophan 2-monooxygenase</fullName>
        <ecNumber evidence="3">1.13.12.3</ecNumber>
    </recommendedName>
</protein>